<organism evidence="2 3">
    <name type="scientific">Salipaludibacillus keqinensis</name>
    <dbReference type="NCBI Taxonomy" id="2045207"/>
    <lineage>
        <taxon>Bacteria</taxon>
        <taxon>Bacillati</taxon>
        <taxon>Bacillota</taxon>
        <taxon>Bacilli</taxon>
        <taxon>Bacillales</taxon>
        <taxon>Bacillaceae</taxon>
    </lineage>
</organism>
<dbReference type="SUPFAM" id="SSF56112">
    <property type="entry name" value="Protein kinase-like (PK-like)"/>
    <property type="match status" value="1"/>
</dbReference>
<dbReference type="Gene3D" id="3.30.200.20">
    <property type="entry name" value="Phosphorylase Kinase, domain 1"/>
    <property type="match status" value="1"/>
</dbReference>
<dbReference type="InterPro" id="IPR002575">
    <property type="entry name" value="Aminoglycoside_PTrfase"/>
</dbReference>
<evidence type="ECO:0000259" key="1">
    <source>
        <dbReference type="Pfam" id="PF01636"/>
    </source>
</evidence>
<evidence type="ECO:0000313" key="2">
    <source>
        <dbReference type="EMBL" id="PYZ94675.1"/>
    </source>
</evidence>
<dbReference type="AlphaFoldDB" id="A0A323TYN4"/>
<comment type="caution">
    <text evidence="2">The sequence shown here is derived from an EMBL/GenBank/DDBJ whole genome shotgun (WGS) entry which is preliminary data.</text>
</comment>
<feature type="domain" description="Aminoglycoside phosphotransferase" evidence="1">
    <location>
        <begin position="66"/>
        <end position="245"/>
    </location>
</feature>
<dbReference type="Gene3D" id="3.90.1200.10">
    <property type="match status" value="1"/>
</dbReference>
<dbReference type="PANTHER" id="PTHR39179:SF3">
    <property type="entry name" value="COTS-RELATED PROTEIN"/>
    <property type="match status" value="1"/>
</dbReference>
<dbReference type="GO" id="GO:0042601">
    <property type="term" value="C:endospore-forming forespore"/>
    <property type="evidence" value="ECO:0007669"/>
    <property type="project" value="TreeGrafter"/>
</dbReference>
<dbReference type="InterPro" id="IPR047175">
    <property type="entry name" value="CotS-like"/>
</dbReference>
<reference evidence="2 3" key="1">
    <citation type="submission" date="2017-10" db="EMBL/GenBank/DDBJ databases">
        <title>Bacillus sp. nov., a halophilic bacterium isolated from a Keqin Lake.</title>
        <authorList>
            <person name="Wang H."/>
        </authorList>
    </citation>
    <scope>NUCLEOTIDE SEQUENCE [LARGE SCALE GENOMIC DNA]</scope>
    <source>
        <strain evidence="2 3">KQ-12</strain>
    </source>
</reference>
<dbReference type="EMBL" id="PDOD01000001">
    <property type="protein sequence ID" value="PYZ94675.1"/>
    <property type="molecule type" value="Genomic_DNA"/>
</dbReference>
<accession>A0A323TYN4</accession>
<evidence type="ECO:0000313" key="3">
    <source>
        <dbReference type="Proteomes" id="UP000248214"/>
    </source>
</evidence>
<gene>
    <name evidence="2" type="ORF">CR194_03855</name>
</gene>
<dbReference type="Pfam" id="PF01636">
    <property type="entry name" value="APH"/>
    <property type="match status" value="1"/>
</dbReference>
<protein>
    <recommendedName>
        <fullName evidence="1">Aminoglycoside phosphotransferase domain-containing protein</fullName>
    </recommendedName>
</protein>
<name>A0A323TYN4_9BACI</name>
<dbReference type="PANTHER" id="PTHR39179">
    <property type="entry name" value="SPORE COAT PROTEIN I"/>
    <property type="match status" value="1"/>
</dbReference>
<dbReference type="Proteomes" id="UP000248214">
    <property type="component" value="Unassembled WGS sequence"/>
</dbReference>
<dbReference type="InterPro" id="IPR011009">
    <property type="entry name" value="Kinase-like_dom_sf"/>
</dbReference>
<proteinExistence type="predicted"/>
<keyword evidence="3" id="KW-1185">Reference proteome</keyword>
<sequence>MVAEMIDKDVLKQYGIFQDNILSIKPADKVGNTAIKIWFIKQKDTSKIFVLKMVKLKHKQFPIELQHLLHHNGFGTPSVYRTEKGELYISSKKGYYFLSEYVEPNEKLSTKQRTKALADFHRIARFRELKVIKEKIQFPNFQQFNRVYNNKLIDLKKWHSSVKKDERKAYLGEMINQAETSLGILKTCNVEEYIKAMTARNSICHGDYNARNSYLNSEGETMVIDFDRAYFGLPIDDFRFLVHSLASRSDHVQKLDFLFDEYFSHSPEDKKFKPLYLADTIFPHQFHKQMTRNLKGKAIKNLKKINTEEFMNWIEVERRKKSYVMEKLYL</sequence>